<reference evidence="1" key="1">
    <citation type="submission" date="2020-08" db="EMBL/GenBank/DDBJ databases">
        <title>Multicomponent nature underlies the extraordinary mechanical properties of spider dragline silk.</title>
        <authorList>
            <person name="Kono N."/>
            <person name="Nakamura H."/>
            <person name="Mori M."/>
            <person name="Yoshida Y."/>
            <person name="Ohtoshi R."/>
            <person name="Malay A.D."/>
            <person name="Moran D.A.P."/>
            <person name="Tomita M."/>
            <person name="Numata K."/>
            <person name="Arakawa K."/>
        </authorList>
    </citation>
    <scope>NUCLEOTIDE SEQUENCE</scope>
</reference>
<accession>A0A8X6TS53</accession>
<dbReference type="AlphaFoldDB" id="A0A8X6TS53"/>
<protein>
    <submittedName>
        <fullName evidence="1">Uncharacterized protein</fullName>
    </submittedName>
</protein>
<keyword evidence="2" id="KW-1185">Reference proteome</keyword>
<evidence type="ECO:0000313" key="2">
    <source>
        <dbReference type="Proteomes" id="UP000887013"/>
    </source>
</evidence>
<gene>
    <name evidence="1" type="ORF">NPIL_225091</name>
</gene>
<dbReference type="EMBL" id="BMAW01109472">
    <property type="protein sequence ID" value="GFT38525.1"/>
    <property type="molecule type" value="Genomic_DNA"/>
</dbReference>
<comment type="caution">
    <text evidence="1">The sequence shown here is derived from an EMBL/GenBank/DDBJ whole genome shotgun (WGS) entry which is preliminary data.</text>
</comment>
<name>A0A8X6TS53_NEPPI</name>
<dbReference type="Proteomes" id="UP000887013">
    <property type="component" value="Unassembled WGS sequence"/>
</dbReference>
<proteinExistence type="predicted"/>
<sequence>MRLAGTIHIFCVIHSSRCRSCRGPLCCFLLHRLPERFFPRLIWFAEAPAFPERPSGWGKDVICVDCLRMRVGLIIPRIFAVCPYCINHCLLHS</sequence>
<organism evidence="1 2">
    <name type="scientific">Nephila pilipes</name>
    <name type="common">Giant wood spider</name>
    <name type="synonym">Nephila maculata</name>
    <dbReference type="NCBI Taxonomy" id="299642"/>
    <lineage>
        <taxon>Eukaryota</taxon>
        <taxon>Metazoa</taxon>
        <taxon>Ecdysozoa</taxon>
        <taxon>Arthropoda</taxon>
        <taxon>Chelicerata</taxon>
        <taxon>Arachnida</taxon>
        <taxon>Araneae</taxon>
        <taxon>Araneomorphae</taxon>
        <taxon>Entelegynae</taxon>
        <taxon>Araneoidea</taxon>
        <taxon>Nephilidae</taxon>
        <taxon>Nephila</taxon>
    </lineage>
</organism>
<evidence type="ECO:0000313" key="1">
    <source>
        <dbReference type="EMBL" id="GFT38525.1"/>
    </source>
</evidence>